<dbReference type="SUPFAM" id="SSF52540">
    <property type="entry name" value="P-loop containing nucleoside triphosphate hydrolases"/>
    <property type="match status" value="1"/>
</dbReference>
<dbReference type="Proteomes" id="UP000467840">
    <property type="component" value="Chromosome 11"/>
</dbReference>
<reference evidence="1 2" key="1">
    <citation type="journal article" date="2020" name="Mol. Plant">
        <title>The Chromosome-Based Rubber Tree Genome Provides New Insights into Spurge Genome Evolution and Rubber Biosynthesis.</title>
        <authorList>
            <person name="Liu J."/>
            <person name="Shi C."/>
            <person name="Shi C.C."/>
            <person name="Li W."/>
            <person name="Zhang Q.J."/>
            <person name="Zhang Y."/>
            <person name="Li K."/>
            <person name="Lu H.F."/>
            <person name="Shi C."/>
            <person name="Zhu S.T."/>
            <person name="Xiao Z.Y."/>
            <person name="Nan H."/>
            <person name="Yue Y."/>
            <person name="Zhu X.G."/>
            <person name="Wu Y."/>
            <person name="Hong X.N."/>
            <person name="Fan G.Y."/>
            <person name="Tong Y."/>
            <person name="Zhang D."/>
            <person name="Mao C.L."/>
            <person name="Liu Y.L."/>
            <person name="Hao S.J."/>
            <person name="Liu W.Q."/>
            <person name="Lv M.Q."/>
            <person name="Zhang H.B."/>
            <person name="Liu Y."/>
            <person name="Hu-Tang G.R."/>
            <person name="Wang J.P."/>
            <person name="Wang J.H."/>
            <person name="Sun Y.H."/>
            <person name="Ni S.B."/>
            <person name="Chen W.B."/>
            <person name="Zhang X.C."/>
            <person name="Jiao Y.N."/>
            <person name="Eichler E.E."/>
            <person name="Li G.H."/>
            <person name="Liu X."/>
            <person name="Gao L.Z."/>
        </authorList>
    </citation>
    <scope>NUCLEOTIDE SEQUENCE [LARGE SCALE GENOMIC DNA]</scope>
    <source>
        <strain evidence="2">cv. GT1</strain>
        <tissue evidence="1">Leaf</tissue>
    </source>
</reference>
<dbReference type="AlphaFoldDB" id="A0A6A6NBJ2"/>
<gene>
    <name evidence="1" type="ORF">GH714_003315</name>
</gene>
<dbReference type="PANTHER" id="PTHR48040">
    <property type="entry name" value="PLEIOTROPIC DRUG RESISTANCE PROTEIN 1-LIKE ISOFORM X1"/>
    <property type="match status" value="1"/>
</dbReference>
<dbReference type="EMBL" id="JAAGAX010000002">
    <property type="protein sequence ID" value="KAF2321878.1"/>
    <property type="molecule type" value="Genomic_DNA"/>
</dbReference>
<evidence type="ECO:0000313" key="1">
    <source>
        <dbReference type="EMBL" id="KAF2321878.1"/>
    </source>
</evidence>
<accession>A0A6A6NBJ2</accession>
<dbReference type="PANTHER" id="PTHR48040:SF57">
    <property type="entry name" value="PLEIOTROPIC DRUG RESISTANCE PROTEIN 1-LIKE ISOFORM X1"/>
    <property type="match status" value="1"/>
</dbReference>
<name>A0A6A6NBJ2_HEVBR</name>
<organism evidence="1 2">
    <name type="scientific">Hevea brasiliensis</name>
    <name type="common">Para rubber tree</name>
    <name type="synonym">Siphonia brasiliensis</name>
    <dbReference type="NCBI Taxonomy" id="3981"/>
    <lineage>
        <taxon>Eukaryota</taxon>
        <taxon>Viridiplantae</taxon>
        <taxon>Streptophyta</taxon>
        <taxon>Embryophyta</taxon>
        <taxon>Tracheophyta</taxon>
        <taxon>Spermatophyta</taxon>
        <taxon>Magnoliopsida</taxon>
        <taxon>eudicotyledons</taxon>
        <taxon>Gunneridae</taxon>
        <taxon>Pentapetalae</taxon>
        <taxon>rosids</taxon>
        <taxon>fabids</taxon>
        <taxon>Malpighiales</taxon>
        <taxon>Euphorbiaceae</taxon>
        <taxon>Crotonoideae</taxon>
        <taxon>Micrandreae</taxon>
        <taxon>Hevea</taxon>
    </lineage>
</organism>
<comment type="caution">
    <text evidence="1">The sequence shown here is derived from an EMBL/GenBank/DDBJ whole genome shotgun (WGS) entry which is preliminary data.</text>
</comment>
<protein>
    <submittedName>
        <fullName evidence="1">Uncharacterized protein</fullName>
    </submittedName>
</protein>
<proteinExistence type="predicted"/>
<dbReference type="InterPro" id="IPR027417">
    <property type="entry name" value="P-loop_NTPase"/>
</dbReference>
<sequence length="95" mass="10404">MTSLREALVGLPGVNGLSIEQRKRMTIAVELVANPTNFVMDGQTSGLDARAAAIVMTYENTEILSPQLEVEDGMFVLVNFVQSNGPTAWLFFRLT</sequence>
<dbReference type="Gene3D" id="3.40.50.300">
    <property type="entry name" value="P-loop containing nucleotide triphosphate hydrolases"/>
    <property type="match status" value="1"/>
</dbReference>
<evidence type="ECO:0000313" key="2">
    <source>
        <dbReference type="Proteomes" id="UP000467840"/>
    </source>
</evidence>
<keyword evidence="2" id="KW-1185">Reference proteome</keyword>